<evidence type="ECO:0000313" key="2">
    <source>
        <dbReference type="Proteomes" id="UP000265566"/>
    </source>
</evidence>
<name>A0A396IV08_MEDTR</name>
<sequence length="44" mass="5486">MKNNKINIQIQTTVFNVKKTPFFYQYFNLSINYYTQLRVFLQLY</sequence>
<reference evidence="2" key="1">
    <citation type="journal article" date="2018" name="Nat. Plants">
        <title>Whole-genome landscape of Medicago truncatula symbiotic genes.</title>
        <authorList>
            <person name="Pecrix Y."/>
            <person name="Staton S.E."/>
            <person name="Sallet E."/>
            <person name="Lelandais-Briere C."/>
            <person name="Moreau S."/>
            <person name="Carrere S."/>
            <person name="Blein T."/>
            <person name="Jardinaud M.F."/>
            <person name="Latrasse D."/>
            <person name="Zouine M."/>
            <person name="Zahm M."/>
            <person name="Kreplak J."/>
            <person name="Mayjonade B."/>
            <person name="Satge C."/>
            <person name="Perez M."/>
            <person name="Cauet S."/>
            <person name="Marande W."/>
            <person name="Chantry-Darmon C."/>
            <person name="Lopez-Roques C."/>
            <person name="Bouchez O."/>
            <person name="Berard A."/>
            <person name="Debelle F."/>
            <person name="Munos S."/>
            <person name="Bendahmane A."/>
            <person name="Berges H."/>
            <person name="Niebel A."/>
            <person name="Buitink J."/>
            <person name="Frugier F."/>
            <person name="Benhamed M."/>
            <person name="Crespi M."/>
            <person name="Gouzy J."/>
            <person name="Gamas P."/>
        </authorList>
    </citation>
    <scope>NUCLEOTIDE SEQUENCE [LARGE SCALE GENOMIC DNA]</scope>
    <source>
        <strain evidence="2">cv. Jemalong A17</strain>
    </source>
</reference>
<dbReference type="Proteomes" id="UP000265566">
    <property type="component" value="Chromosome 3"/>
</dbReference>
<proteinExistence type="predicted"/>
<protein>
    <submittedName>
        <fullName evidence="1">Uncharacterized protein</fullName>
    </submittedName>
</protein>
<accession>A0A396IV08</accession>
<dbReference type="Gramene" id="rna16521">
    <property type="protein sequence ID" value="RHN68204.1"/>
    <property type="gene ID" value="gene16521"/>
</dbReference>
<gene>
    <name evidence="1" type="ORF">MtrunA17_Chr3g0111321</name>
</gene>
<organism evidence="1 2">
    <name type="scientific">Medicago truncatula</name>
    <name type="common">Barrel medic</name>
    <name type="synonym">Medicago tribuloides</name>
    <dbReference type="NCBI Taxonomy" id="3880"/>
    <lineage>
        <taxon>Eukaryota</taxon>
        <taxon>Viridiplantae</taxon>
        <taxon>Streptophyta</taxon>
        <taxon>Embryophyta</taxon>
        <taxon>Tracheophyta</taxon>
        <taxon>Spermatophyta</taxon>
        <taxon>Magnoliopsida</taxon>
        <taxon>eudicotyledons</taxon>
        <taxon>Gunneridae</taxon>
        <taxon>Pentapetalae</taxon>
        <taxon>rosids</taxon>
        <taxon>fabids</taxon>
        <taxon>Fabales</taxon>
        <taxon>Fabaceae</taxon>
        <taxon>Papilionoideae</taxon>
        <taxon>50 kb inversion clade</taxon>
        <taxon>NPAAA clade</taxon>
        <taxon>Hologalegina</taxon>
        <taxon>IRL clade</taxon>
        <taxon>Trifolieae</taxon>
        <taxon>Medicago</taxon>
    </lineage>
</organism>
<comment type="caution">
    <text evidence="1">The sequence shown here is derived from an EMBL/GenBank/DDBJ whole genome shotgun (WGS) entry which is preliminary data.</text>
</comment>
<dbReference type="EMBL" id="PSQE01000003">
    <property type="protein sequence ID" value="RHN68204.1"/>
    <property type="molecule type" value="Genomic_DNA"/>
</dbReference>
<dbReference type="AlphaFoldDB" id="A0A396IV08"/>
<evidence type="ECO:0000313" key="1">
    <source>
        <dbReference type="EMBL" id="RHN68204.1"/>
    </source>
</evidence>